<dbReference type="RefSeq" id="WP_036580987.1">
    <property type="nucleotide sequence ID" value="NZ_JPJI01000026.1"/>
</dbReference>
<protein>
    <recommendedName>
        <fullName evidence="5">NACHT domain-containing protein</fullName>
    </recommendedName>
</protein>
<dbReference type="Proteomes" id="UP000028531">
    <property type="component" value="Unassembled WGS sequence"/>
</dbReference>
<sequence>MTKNKSVFSGWFQLNIINNFKIFRKPFKITNEFFEELHTKHYSSEFTFKYNENLFVDQDKNSGQALINEILLNQAHFGYLSNELRVLKEWIEDFKKEYTNLKSLLKIEKIELNQNSKQFVQLEFLLKTCKKLLSKIESNERIIDSEKLTLPIQLNLIDNTNLKVSEGFNFQRLKEYGQEHRFIEYEPTDSFSVVIVFRRLSEIVNQIAIVNGLINQQKSNQLKFIHGNAGMGKSNFSAFIYNELTKKEKPAIIISGKSFSGDPDSFDKIFMNNLLIPDNYRIEEVLKKLNKYAKKNNTRVSLIFDGLNETSYANEGFSQMWIKSLDSFVETLKSFPHLYLVATLRTSYIPRIWADNNLPYEQIELKGFDGSKLNELIQKYFIDYKINTDILIESDKFFFKTPLFLDLYCQMLNGDKANMVDPLLGLEGFTQVFDMYVSNLSNKTFQKLNLPTVDQVSDGIALVSQAMLDEIKAYVPKMEFFEKMQGRFIDNIVGSIGYEILQEYLIYLDENKDNRDVVVHTQEEVGGYLLANRLIETYDNVDAIVNSEFFQNFILGNSGSYHKLKDDILKFLIAKSEASSLLFTDYISLDVVKKFTLLNLQRSKQSDKYQEFVSLLKEAEFSIKEIRTLINDTSITFYDLDSNINFLFIRDVLTKLSNYNLDFTWTFHIYNNHYDYNEFLLYFIKNSDELEGNEKDSIIIELVIWLNETTIRDLRDKSTRFLLRYFSNYPDLLLGYIKEYSDSNSFYIKERLALVCYGVCLRLQNDKSFVDNHLGELGSVLYDLQFAEDPEKPTYNYIVIDSYKHIIDLSILKGVFELDKKSLARLREYHFVKNDWFEIDDQDRELVASTSQWHLSPNPDPLAGDFVHYTIPRLDNLNHESRLENTANIYKEILRLGYVSEEEGLSKREYSFYKGSNIIGVNKKIDRLGKKYSWMAYFNYAGYLLSQNKLGVWSNYGGYDKYYERLSDTEIEPSYDVHVKIDNKVIETNFFINRKPGDNTWISETNYDILSSLYNKDEYTLLSAFIDQKLDEQYNTRSWIQANSYFVNKDQVLEFIDQIENREFDWKFELHGGESISNVYFGELYWADTIPVAHKSNHNIPLTTVNEEVKEPSVFDTLMSQRYNREDIEIDTDETVYENCNFDYQATLMDFLWETDSKEITSLRCDIPAVNLGKHLDLTVDSARTKILDSNLSECFKEYYSEYGLNSENFHYFRTDLLEKYLKETNQLLMYQLKQHTYDQTTNSPSGHFRGMQFVFSILNR</sequence>
<dbReference type="SUPFAM" id="SSF52540">
    <property type="entry name" value="P-loop containing nucleoside triphosphate hydrolases"/>
    <property type="match status" value="1"/>
</dbReference>
<reference evidence="2 4" key="2">
    <citation type="submission" date="2018-03" db="EMBL/GenBank/DDBJ databases">
        <title>Genomic Encyclopedia of Archaeal and Bacterial Type Strains, Phase II (KMG-II): from individual species to whole genera.</title>
        <authorList>
            <person name="Goeker M."/>
        </authorList>
    </citation>
    <scope>NUCLEOTIDE SEQUENCE [LARGE SCALE GENOMIC DNA]</scope>
    <source>
        <strain evidence="2 4">DSM 22727</strain>
    </source>
</reference>
<dbReference type="OrthoDB" id="9757917at2"/>
<dbReference type="Proteomes" id="UP000239997">
    <property type="component" value="Unassembled WGS sequence"/>
</dbReference>
<keyword evidence="4" id="KW-1185">Reference proteome</keyword>
<name>A0A084JX65_NONUL</name>
<dbReference type="EMBL" id="PVNA01000002">
    <property type="protein sequence ID" value="PRX14126.1"/>
    <property type="molecule type" value="Genomic_DNA"/>
</dbReference>
<evidence type="ECO:0000313" key="4">
    <source>
        <dbReference type="Proteomes" id="UP000239997"/>
    </source>
</evidence>
<dbReference type="AlphaFoldDB" id="A0A084JX65"/>
<evidence type="ECO:0000313" key="1">
    <source>
        <dbReference type="EMBL" id="KEZ93549.1"/>
    </source>
</evidence>
<reference evidence="1 3" key="1">
    <citation type="submission" date="2014-07" db="EMBL/GenBank/DDBJ databases">
        <title>Draft genome sequence of Nonlabens ulvanivorans, an ulvan degrading bacterium.</title>
        <authorList>
            <person name="Kopel M."/>
            <person name="Helbert W."/>
            <person name="Henrissat B."/>
            <person name="Doniger T."/>
            <person name="Banin E."/>
        </authorList>
    </citation>
    <scope>NUCLEOTIDE SEQUENCE [LARGE SCALE GENOMIC DNA]</scope>
    <source>
        <strain evidence="1 3">PLR</strain>
    </source>
</reference>
<accession>A0A084JX65</accession>
<dbReference type="EMBL" id="JPJI01000026">
    <property type="protein sequence ID" value="KEZ93549.1"/>
    <property type="molecule type" value="Genomic_DNA"/>
</dbReference>
<proteinExistence type="predicted"/>
<evidence type="ECO:0000313" key="2">
    <source>
        <dbReference type="EMBL" id="PRX14126.1"/>
    </source>
</evidence>
<gene>
    <name evidence="1" type="ORF">IL45_04890</name>
    <name evidence="2" type="ORF">LY02_01155</name>
</gene>
<dbReference type="InterPro" id="IPR027417">
    <property type="entry name" value="P-loop_NTPase"/>
</dbReference>
<organism evidence="1 3">
    <name type="scientific">Nonlabens ulvanivorans</name>
    <name type="common">Persicivirga ulvanivorans</name>
    <dbReference type="NCBI Taxonomy" id="906888"/>
    <lineage>
        <taxon>Bacteria</taxon>
        <taxon>Pseudomonadati</taxon>
        <taxon>Bacteroidota</taxon>
        <taxon>Flavobacteriia</taxon>
        <taxon>Flavobacteriales</taxon>
        <taxon>Flavobacteriaceae</taxon>
        <taxon>Nonlabens</taxon>
    </lineage>
</organism>
<evidence type="ECO:0008006" key="5">
    <source>
        <dbReference type="Google" id="ProtNLM"/>
    </source>
</evidence>
<dbReference type="Gene3D" id="3.40.50.300">
    <property type="entry name" value="P-loop containing nucleotide triphosphate hydrolases"/>
    <property type="match status" value="1"/>
</dbReference>
<evidence type="ECO:0000313" key="3">
    <source>
        <dbReference type="Proteomes" id="UP000028531"/>
    </source>
</evidence>
<comment type="caution">
    <text evidence="1">The sequence shown here is derived from an EMBL/GenBank/DDBJ whole genome shotgun (WGS) entry which is preliminary data.</text>
</comment>